<keyword evidence="2" id="KW-1185">Reference proteome</keyword>
<evidence type="ECO:0000313" key="2">
    <source>
        <dbReference type="Proteomes" id="UP000703269"/>
    </source>
</evidence>
<proteinExistence type="predicted"/>
<comment type="caution">
    <text evidence="1">The sequence shown here is derived from an EMBL/GenBank/DDBJ whole genome shotgun (WGS) entry which is preliminary data.</text>
</comment>
<name>A0A9P3LHQ3_9APHY</name>
<dbReference type="AlphaFoldDB" id="A0A9P3LHQ3"/>
<protein>
    <submittedName>
        <fullName evidence="1">Uncharacterized protein</fullName>
    </submittedName>
</protein>
<organism evidence="1 2">
    <name type="scientific">Phanerochaete sordida</name>
    <dbReference type="NCBI Taxonomy" id="48140"/>
    <lineage>
        <taxon>Eukaryota</taxon>
        <taxon>Fungi</taxon>
        <taxon>Dikarya</taxon>
        <taxon>Basidiomycota</taxon>
        <taxon>Agaricomycotina</taxon>
        <taxon>Agaricomycetes</taxon>
        <taxon>Polyporales</taxon>
        <taxon>Phanerochaetaceae</taxon>
        <taxon>Phanerochaete</taxon>
    </lineage>
</organism>
<gene>
    <name evidence="1" type="ORF">PsYK624_119580</name>
</gene>
<sequence>MELERVNHDKNVIRLRSRRCLNVSSGEACIWKHVCAFLLSTRVKFPPFSKKHYSSSPYPAPSARYPQWECIHAWRCHACEYEEVEISLDLKQADNTAAADIAAADALLTFL</sequence>
<dbReference type="Proteomes" id="UP000703269">
    <property type="component" value="Unassembled WGS sequence"/>
</dbReference>
<evidence type="ECO:0000313" key="1">
    <source>
        <dbReference type="EMBL" id="GJE95771.1"/>
    </source>
</evidence>
<dbReference type="EMBL" id="BPQB01000052">
    <property type="protein sequence ID" value="GJE95771.1"/>
    <property type="molecule type" value="Genomic_DNA"/>
</dbReference>
<accession>A0A9P3LHQ3</accession>
<reference evidence="1 2" key="1">
    <citation type="submission" date="2021-08" db="EMBL/GenBank/DDBJ databases">
        <title>Draft Genome Sequence of Phanerochaete sordida strain YK-624.</title>
        <authorList>
            <person name="Mori T."/>
            <person name="Dohra H."/>
            <person name="Suzuki T."/>
            <person name="Kawagishi H."/>
            <person name="Hirai H."/>
        </authorList>
    </citation>
    <scope>NUCLEOTIDE SEQUENCE [LARGE SCALE GENOMIC DNA]</scope>
    <source>
        <strain evidence="1 2">YK-624</strain>
    </source>
</reference>